<name>A0AA88EEN3_FICCA</name>
<gene>
    <name evidence="1" type="ORF">TIFTF001_055704</name>
</gene>
<dbReference type="Gramene" id="FCD_00007976-RA">
    <property type="protein sequence ID" value="FCD_00007976-RA:cds"/>
    <property type="gene ID" value="FCD_00007976"/>
</dbReference>
<proteinExistence type="predicted"/>
<protein>
    <submittedName>
        <fullName evidence="1">Uncharacterized protein</fullName>
    </submittedName>
</protein>
<evidence type="ECO:0000313" key="2">
    <source>
        <dbReference type="Proteomes" id="UP001187192"/>
    </source>
</evidence>
<reference evidence="1" key="1">
    <citation type="submission" date="2023-07" db="EMBL/GenBank/DDBJ databases">
        <title>draft genome sequence of fig (Ficus carica).</title>
        <authorList>
            <person name="Takahashi T."/>
            <person name="Nishimura K."/>
        </authorList>
    </citation>
    <scope>NUCLEOTIDE SEQUENCE</scope>
</reference>
<keyword evidence="2" id="KW-1185">Reference proteome</keyword>
<sequence>MVIEASRATEAPIKAAPSIHSPIAGDLFASLGSGLMLLDDQECLLARNHCRPTDLHCSLRSGSSGAVVIATAGTGSCEGYMPWL</sequence>
<accession>A0AA88EEN3</accession>
<organism evidence="1 2">
    <name type="scientific">Ficus carica</name>
    <name type="common">Common fig</name>
    <dbReference type="NCBI Taxonomy" id="3494"/>
    <lineage>
        <taxon>Eukaryota</taxon>
        <taxon>Viridiplantae</taxon>
        <taxon>Streptophyta</taxon>
        <taxon>Embryophyta</taxon>
        <taxon>Tracheophyta</taxon>
        <taxon>Spermatophyta</taxon>
        <taxon>Magnoliopsida</taxon>
        <taxon>eudicotyledons</taxon>
        <taxon>Gunneridae</taxon>
        <taxon>Pentapetalae</taxon>
        <taxon>rosids</taxon>
        <taxon>fabids</taxon>
        <taxon>Rosales</taxon>
        <taxon>Moraceae</taxon>
        <taxon>Ficeae</taxon>
        <taxon>Ficus</taxon>
    </lineage>
</organism>
<comment type="caution">
    <text evidence="1">The sequence shown here is derived from an EMBL/GenBank/DDBJ whole genome shotgun (WGS) entry which is preliminary data.</text>
</comment>
<dbReference type="Proteomes" id="UP001187192">
    <property type="component" value="Unassembled WGS sequence"/>
</dbReference>
<evidence type="ECO:0000313" key="1">
    <source>
        <dbReference type="EMBL" id="GMN73230.1"/>
    </source>
</evidence>
<dbReference type="EMBL" id="BTGU01018324">
    <property type="protein sequence ID" value="GMN73230.1"/>
    <property type="molecule type" value="Genomic_DNA"/>
</dbReference>
<dbReference type="AlphaFoldDB" id="A0AA88EEN3"/>